<protein>
    <recommendedName>
        <fullName evidence="2">Protein kinase domain-containing protein</fullName>
    </recommendedName>
</protein>
<dbReference type="InterPro" id="IPR011009">
    <property type="entry name" value="Kinase-like_dom_sf"/>
</dbReference>
<dbReference type="InterPro" id="IPR000719">
    <property type="entry name" value="Prot_kinase_dom"/>
</dbReference>
<evidence type="ECO:0000259" key="2">
    <source>
        <dbReference type="PROSITE" id="PS50011"/>
    </source>
</evidence>
<feature type="domain" description="Protein kinase" evidence="2">
    <location>
        <begin position="39"/>
        <end position="405"/>
    </location>
</feature>
<dbReference type="GO" id="GO:0004672">
    <property type="term" value="F:protein kinase activity"/>
    <property type="evidence" value="ECO:0007669"/>
    <property type="project" value="InterPro"/>
</dbReference>
<dbReference type="PROSITE" id="PS50011">
    <property type="entry name" value="PROTEIN_KINASE_DOM"/>
    <property type="match status" value="1"/>
</dbReference>
<feature type="compositionally biased region" description="Basic residues" evidence="1">
    <location>
        <begin position="9"/>
        <end position="41"/>
    </location>
</feature>
<proteinExistence type="predicted"/>
<sequence length="405" mass="47031">MAITIKKQANSRKQSKSRKQGKSRRQAKSRKQANSRKRLRGGKVFGRGTYGIVLGEPRIPCDNEEFVRDRIESKQEVSKLFFNERDVKNIVTTLELLNKAFTKDELKELNKYFILPENLCKLNKKEMRTHASVYNDAWREGTDFSKHTMQTTSDQGKRDLGAELIGVSTKDGIIKFLKKTQRIIEGIEKIHDKNIIHGDLKLQNTMVDLQGNFKIIDVDELRDIEKLGLDGSFFYDNHSYVIWPTLANMFLINYYKTLYTSNDDFIRKTARIMFNIQSEKEFHTQYDNTLSLVVRPDFSETMLKEKNPTNYTTANDKILKILVKNHGKEPSEHLKAIYKFIDRYSFGIILLGVLKRYFEIVGAKADDSLVADLLEIIEECCFLKNGLKTTTHHIKTEYIKFVDSL</sequence>
<dbReference type="PROSITE" id="PS00108">
    <property type="entry name" value="PROTEIN_KINASE_ST"/>
    <property type="match status" value="1"/>
</dbReference>
<dbReference type="Pfam" id="PF00069">
    <property type="entry name" value="Pkinase"/>
    <property type="match status" value="1"/>
</dbReference>
<accession>A0A6C0BTQ2</accession>
<dbReference type="EMBL" id="MN739254">
    <property type="protein sequence ID" value="QHS95616.1"/>
    <property type="molecule type" value="Genomic_DNA"/>
</dbReference>
<evidence type="ECO:0000256" key="1">
    <source>
        <dbReference type="SAM" id="MobiDB-lite"/>
    </source>
</evidence>
<reference evidence="3" key="1">
    <citation type="journal article" date="2020" name="Nature">
        <title>Giant virus diversity and host interactions through global metagenomics.</title>
        <authorList>
            <person name="Schulz F."/>
            <person name="Roux S."/>
            <person name="Paez-Espino D."/>
            <person name="Jungbluth S."/>
            <person name="Walsh D.A."/>
            <person name="Denef V.J."/>
            <person name="McMahon K.D."/>
            <person name="Konstantinidis K.T."/>
            <person name="Eloe-Fadrosh E.A."/>
            <person name="Kyrpides N.C."/>
            <person name="Woyke T."/>
        </authorList>
    </citation>
    <scope>NUCLEOTIDE SEQUENCE</scope>
    <source>
        <strain evidence="3">GVMAG-M-3300018868-6</strain>
    </source>
</reference>
<feature type="region of interest" description="Disordered" evidence="1">
    <location>
        <begin position="1"/>
        <end position="42"/>
    </location>
</feature>
<dbReference type="InterPro" id="IPR008271">
    <property type="entry name" value="Ser/Thr_kinase_AS"/>
</dbReference>
<evidence type="ECO:0000313" key="3">
    <source>
        <dbReference type="EMBL" id="QHS95616.1"/>
    </source>
</evidence>
<name>A0A6C0BTQ2_9ZZZZ</name>
<dbReference type="Gene3D" id="1.10.510.10">
    <property type="entry name" value="Transferase(Phosphotransferase) domain 1"/>
    <property type="match status" value="1"/>
</dbReference>
<dbReference type="GO" id="GO:0005524">
    <property type="term" value="F:ATP binding"/>
    <property type="evidence" value="ECO:0007669"/>
    <property type="project" value="InterPro"/>
</dbReference>
<dbReference type="AlphaFoldDB" id="A0A6C0BTQ2"/>
<organism evidence="3">
    <name type="scientific">viral metagenome</name>
    <dbReference type="NCBI Taxonomy" id="1070528"/>
    <lineage>
        <taxon>unclassified sequences</taxon>
        <taxon>metagenomes</taxon>
        <taxon>organismal metagenomes</taxon>
    </lineage>
</organism>
<dbReference type="SUPFAM" id="SSF56112">
    <property type="entry name" value="Protein kinase-like (PK-like)"/>
    <property type="match status" value="2"/>
</dbReference>